<dbReference type="Pfam" id="PF16771">
    <property type="entry name" value="RTT107_BRCT_6"/>
    <property type="match status" value="1"/>
</dbReference>
<accession>A0A871R7Z1</accession>
<reference evidence="3" key="1">
    <citation type="submission" date="2020-10" db="EMBL/GenBank/DDBJ databases">
        <authorList>
            <person name="Palmer J.M."/>
        </authorList>
    </citation>
    <scope>NUCLEOTIDE SEQUENCE</scope>
    <source>
        <strain evidence="3">UCD 2041</strain>
    </source>
</reference>
<dbReference type="SUPFAM" id="SSF52113">
    <property type="entry name" value="BRCT domain"/>
    <property type="match status" value="3"/>
</dbReference>
<sequence>MAIGIFDGFHLLVIESDSLQLEKVDYMKQLISQSTKLPVENLITVRKANDELIEDEQILNKFTHVISNTTEFPNFDMASDSLMMPVLTSDWVIDSATHGKLESVRSYAVDSRLFLNRCVISCSSSVCEGDKTVIAAAVKTFGGVYIEGITRSLTHLITTNSSDDLCGIVKDYNKHLRRTAIVTVAPEWLFASIASAQRLKEANFALEWDKTSFENVDVSGKHQFLDGKCFYLSDDYGCSERLVSSLKYAVKSISGGQLVNEPERKNTAGSVLCLYRYGSVYDEALEDGSKEIGNVEWLFWMMLNGRWASPLDKMLHYPFPKGTVKGIENVMASATNYAGDARMYLQKLVELMGGKFTKTLKAQNTHLLVAKSFGRKYEAAEKWKIKRVNHLWLEESYAKWIMMPDTDPKYLVFPRDSNDVAVIGTTKLILGKPKKSMEVKNTQERHNSTSGKLGEIEEKQKVESAKNETNGVTEPHDDKSITPKKSISTGLQKRKAAEVKNVPKEESQKMPTIDHKSEERDLKPSKSQSSVNEESPEISVFDIPDGTVDGYAEISSSPVVKRGAKTPSQEEPAKKKAKHDVNDKAYNVIAVMTGSDMDLTSADNKKLNRVGITILKTLRKDVNCIIAPTVLRTEKFLKALSMSPKYIISPLFVSDVLGTLDICHRITDFDAVKPDINVYQLGHLIRFDKDRKAKSLFANPKLGSVHAIQNLIDNSSNTLFSGFNFNVSADTNGVQTISEILKMFGAKSCKTVDNKAKSFIKCGEESPHDGAYILMCTPKEKALMKHFKNTISKDGKKPKYLIAQWNWAVWCVFNTLLEKDKYIIENHL</sequence>
<proteinExistence type="predicted"/>
<feature type="compositionally biased region" description="Basic and acidic residues" evidence="1">
    <location>
        <begin position="435"/>
        <end position="447"/>
    </location>
</feature>
<dbReference type="PROSITE" id="PS50172">
    <property type="entry name" value="BRCT"/>
    <property type="match status" value="3"/>
</dbReference>
<feature type="domain" description="BRCT" evidence="2">
    <location>
        <begin position="319"/>
        <end position="399"/>
    </location>
</feature>
<evidence type="ECO:0000313" key="3">
    <source>
        <dbReference type="EMBL" id="QOU19202.1"/>
    </source>
</evidence>
<gene>
    <name evidence="3" type="ORF">BRETT_004423</name>
</gene>
<dbReference type="Gene3D" id="3.40.50.10190">
    <property type="entry name" value="BRCT domain"/>
    <property type="match status" value="5"/>
</dbReference>
<dbReference type="GeneID" id="64576346"/>
<dbReference type="Proteomes" id="UP000663131">
    <property type="component" value="Chromosome 5"/>
</dbReference>
<reference evidence="3" key="2">
    <citation type="journal article" name="BMC Genomics">
        <title>New genome assemblies reveal patterns of domestication and adaptation across Brettanomyces (Dekkera) species.</title>
        <authorList>
            <person name="Roach M.J."/>
            <person name="Borneman A.R."/>
        </authorList>
    </citation>
    <scope>NUCLEOTIDE SEQUENCE</scope>
    <source>
        <strain evidence="3">UCD 2041</strain>
    </source>
</reference>
<dbReference type="InterPro" id="IPR031906">
    <property type="entry name" value="RTT107_BRCT_6"/>
</dbReference>
<dbReference type="Pfam" id="PF12738">
    <property type="entry name" value="PTCB-BRCT"/>
    <property type="match status" value="1"/>
</dbReference>
<evidence type="ECO:0000259" key="2">
    <source>
        <dbReference type="PROSITE" id="PS50172"/>
    </source>
</evidence>
<feature type="region of interest" description="Disordered" evidence="1">
    <location>
        <begin position="434"/>
        <end position="579"/>
    </location>
</feature>
<feature type="compositionally biased region" description="Basic and acidic residues" evidence="1">
    <location>
        <begin position="495"/>
        <end position="524"/>
    </location>
</feature>
<feature type="domain" description="BRCT" evidence="2">
    <location>
        <begin position="109"/>
        <end position="206"/>
    </location>
</feature>
<dbReference type="Pfam" id="PF16770">
    <property type="entry name" value="RTT107_BRCT_5"/>
    <property type="match status" value="1"/>
</dbReference>
<dbReference type="InterPro" id="IPR053036">
    <property type="entry name" value="CellCycle_DNARepair_Reg"/>
</dbReference>
<dbReference type="Pfam" id="PF00533">
    <property type="entry name" value="BRCT"/>
    <property type="match status" value="1"/>
</dbReference>
<dbReference type="PANTHER" id="PTHR47667">
    <property type="entry name" value="REGULATOR OF TY1 TRANSPOSITION PROTEIN 107"/>
    <property type="match status" value="1"/>
</dbReference>
<dbReference type="AlphaFoldDB" id="A0A871R7Z1"/>
<dbReference type="RefSeq" id="XP_041135695.1">
    <property type="nucleotide sequence ID" value="XM_041282919.1"/>
</dbReference>
<dbReference type="OrthoDB" id="342264at2759"/>
<dbReference type="PANTHER" id="PTHR47667:SF1">
    <property type="entry name" value="REGULATOR OF TY1 TRANSPOSITION PROTEIN 107"/>
    <property type="match status" value="1"/>
</dbReference>
<dbReference type="KEGG" id="bbrx:BRETT_004423"/>
<dbReference type="EMBL" id="CP063133">
    <property type="protein sequence ID" value="QOU19202.1"/>
    <property type="molecule type" value="Genomic_DNA"/>
</dbReference>
<dbReference type="InterPro" id="IPR036420">
    <property type="entry name" value="BRCT_dom_sf"/>
</dbReference>
<feature type="compositionally biased region" description="Basic and acidic residues" evidence="1">
    <location>
        <begin position="454"/>
        <end position="466"/>
    </location>
</feature>
<evidence type="ECO:0000256" key="1">
    <source>
        <dbReference type="SAM" id="MobiDB-lite"/>
    </source>
</evidence>
<dbReference type="SMART" id="SM00292">
    <property type="entry name" value="BRCT"/>
    <property type="match status" value="2"/>
</dbReference>
<name>A0A871R7Z1_DEKBR</name>
<dbReference type="InterPro" id="IPR001357">
    <property type="entry name" value="BRCT_dom"/>
</dbReference>
<organism evidence="3 4">
    <name type="scientific">Dekkera bruxellensis</name>
    <name type="common">Brettanomyces custersii</name>
    <dbReference type="NCBI Taxonomy" id="5007"/>
    <lineage>
        <taxon>Eukaryota</taxon>
        <taxon>Fungi</taxon>
        <taxon>Dikarya</taxon>
        <taxon>Ascomycota</taxon>
        <taxon>Saccharomycotina</taxon>
        <taxon>Pichiomycetes</taxon>
        <taxon>Pichiales</taxon>
        <taxon>Pichiaceae</taxon>
        <taxon>Brettanomyces</taxon>
    </lineage>
</organism>
<feature type="domain" description="BRCT" evidence="2">
    <location>
        <begin position="1"/>
        <end position="109"/>
    </location>
</feature>
<evidence type="ECO:0000313" key="4">
    <source>
        <dbReference type="Proteomes" id="UP000663131"/>
    </source>
</evidence>
<protein>
    <recommendedName>
        <fullName evidence="2">BRCT domain-containing protein</fullName>
    </recommendedName>
</protein>